<comment type="subcellular location">
    <subcellularLocation>
        <location evidence="1">Secreted</location>
    </subcellularLocation>
</comment>
<dbReference type="AlphaFoldDB" id="A0A2G5U1T9"/>
<evidence type="ECO:0000256" key="5">
    <source>
        <dbReference type="ARBA" id="ARBA00023054"/>
    </source>
</evidence>
<comment type="caution">
    <text evidence="7">The sequence shown here is derived from an EMBL/GenBank/DDBJ whole genome shotgun (WGS) entry which is preliminary data.</text>
</comment>
<name>A0A2G5U1T9_9PELO</name>
<evidence type="ECO:0000256" key="3">
    <source>
        <dbReference type="ARBA" id="ARBA00022525"/>
    </source>
</evidence>
<dbReference type="GO" id="GO:0008289">
    <property type="term" value="F:lipid binding"/>
    <property type="evidence" value="ECO:0007669"/>
    <property type="project" value="UniProtKB-KW"/>
</dbReference>
<dbReference type="STRING" id="1611254.A0A2G5U1T9"/>
<keyword evidence="5" id="KW-0175">Coiled coil</keyword>
<dbReference type="Proteomes" id="UP000230233">
    <property type="component" value="Chromosome IV"/>
</dbReference>
<evidence type="ECO:0000256" key="6">
    <source>
        <dbReference type="ARBA" id="ARBA00023121"/>
    </source>
</evidence>
<evidence type="ECO:0000256" key="1">
    <source>
        <dbReference type="ARBA" id="ARBA00004613"/>
    </source>
</evidence>
<accession>A0A2G5U1T9</accession>
<evidence type="ECO:0000313" key="7">
    <source>
        <dbReference type="EMBL" id="PIC33423.1"/>
    </source>
</evidence>
<comment type="similarity">
    <text evidence="2">Belongs to the fatty-acid and retinol-binding protein (FARBP) family.</text>
</comment>
<keyword evidence="6" id="KW-0446">Lipid-binding</keyword>
<keyword evidence="3" id="KW-0964">Secreted</keyword>
<dbReference type="EMBL" id="PDUG01000004">
    <property type="protein sequence ID" value="PIC33423.1"/>
    <property type="molecule type" value="Genomic_DNA"/>
</dbReference>
<reference evidence="8" key="1">
    <citation type="submission" date="2017-10" db="EMBL/GenBank/DDBJ databases">
        <title>Rapid genome shrinkage in a self-fertile nematode reveals novel sperm competition proteins.</title>
        <authorList>
            <person name="Yin D."/>
            <person name="Schwarz E.M."/>
            <person name="Thomas C.G."/>
            <person name="Felde R.L."/>
            <person name="Korf I.F."/>
            <person name="Cutter A.D."/>
            <person name="Schartner C.M."/>
            <person name="Ralston E.J."/>
            <person name="Meyer B.J."/>
            <person name="Haag E.S."/>
        </authorList>
    </citation>
    <scope>NUCLEOTIDE SEQUENCE [LARGE SCALE GENOMIC DNA]</scope>
    <source>
        <strain evidence="8">JU1422</strain>
    </source>
</reference>
<keyword evidence="4" id="KW-0732">Signal</keyword>
<dbReference type="PANTHER" id="PTHR31418:SF20">
    <property type="entry name" value="PERMEABLE EGGSHELL"/>
    <property type="match status" value="1"/>
</dbReference>
<dbReference type="OrthoDB" id="5788395at2759"/>
<dbReference type="PANTHER" id="PTHR31418">
    <property type="entry name" value="FATTY-ACID AND RETINOL-BINDING PROTEIN 1"/>
    <property type="match status" value="1"/>
</dbReference>
<organism evidence="7 8">
    <name type="scientific">Caenorhabditis nigoni</name>
    <dbReference type="NCBI Taxonomy" id="1611254"/>
    <lineage>
        <taxon>Eukaryota</taxon>
        <taxon>Metazoa</taxon>
        <taxon>Ecdysozoa</taxon>
        <taxon>Nematoda</taxon>
        <taxon>Chromadorea</taxon>
        <taxon>Rhabditida</taxon>
        <taxon>Rhabditina</taxon>
        <taxon>Rhabditomorpha</taxon>
        <taxon>Rhabditoidea</taxon>
        <taxon>Rhabditidae</taxon>
        <taxon>Peloderinae</taxon>
        <taxon>Caenorhabditis</taxon>
    </lineage>
</organism>
<dbReference type="InterPro" id="IPR008632">
    <property type="entry name" value="Gp-FAR-1"/>
</dbReference>
<dbReference type="InterPro" id="IPR017943">
    <property type="entry name" value="Bactericidal_perm-incr_a/b_dom"/>
</dbReference>
<proteinExistence type="inferred from homology"/>
<sequence>MQPSFVQLVTGGSKCVSCDDRQTEQKKSSRLFFLLNLKQTVSPFNIRLSHTFIRHSLEMPETFIIKCTIFLLLFGTTQSSEFGVTLGDAAISQLIRHTASQFLEETRVANILLKSNEEPSFGSLAHLKLFNTVSYRNVSVQFRPKVVHVFFENLNITSHANLSDVIWPIPFADSLVDSHVKVPRGHLRFIVDDQKVTLSKCALFNPDIAFQLRDSWLVNKGISAFGSMVSSFFEGALCSALSSSTNDLKHKTERKFPIYEFLPKKVQDHMAARNTTLFYRVNSIDADDHQLTVRAQIEWQKLVPAVSDETSNLLSGQQEEHSNATKLLDMEMKNGDLITIWLEDAILNEILDQIDWNFEWMDEQIPVSSPIIPPDSREFLSTLCTECYFQVNVNAKGRPTISATNSSLQLTKTDRIHLQVVNPEQKKTTVFVSLVLTIQAELRPSFDDGTLRTNVELLDTHIEMEKGAFPKTWGFFMSDLIRGMIMDMMWPEIKSAIEDLTYGKGLKLSKFCGIDPNNVVIDIAEGSFSLSTRLVLPMFQSEACLKDLKSSIPNTSKLLQKTTPSPFSRRRRNISLFF</sequence>
<protein>
    <recommendedName>
        <fullName evidence="9">Lipid-binding serum glycoprotein C-terminal domain-containing protein</fullName>
    </recommendedName>
</protein>
<gene>
    <name evidence="7" type="primary">Cni-perm-5</name>
    <name evidence="7" type="synonym">Cnig_chr_IV.g13408</name>
    <name evidence="7" type="ORF">B9Z55_013408</name>
</gene>
<keyword evidence="8" id="KW-1185">Reference proteome</keyword>
<evidence type="ECO:0000256" key="4">
    <source>
        <dbReference type="ARBA" id="ARBA00022729"/>
    </source>
</evidence>
<evidence type="ECO:0008006" key="9">
    <source>
        <dbReference type="Google" id="ProtNLM"/>
    </source>
</evidence>
<evidence type="ECO:0000313" key="8">
    <source>
        <dbReference type="Proteomes" id="UP000230233"/>
    </source>
</evidence>
<dbReference type="SUPFAM" id="SSF55394">
    <property type="entry name" value="Bactericidal permeability-increasing protein, BPI"/>
    <property type="match status" value="1"/>
</dbReference>
<dbReference type="Gene3D" id="3.15.20.10">
    <property type="entry name" value="Bactericidal permeability-increasing protein, domain 2"/>
    <property type="match status" value="1"/>
</dbReference>
<evidence type="ECO:0000256" key="2">
    <source>
        <dbReference type="ARBA" id="ARBA00006648"/>
    </source>
</evidence>
<dbReference type="GO" id="GO:0005576">
    <property type="term" value="C:extracellular region"/>
    <property type="evidence" value="ECO:0007669"/>
    <property type="project" value="UniProtKB-SubCell"/>
</dbReference>